<gene>
    <name evidence="7" type="ORF">C6571_05650</name>
</gene>
<evidence type="ECO:0000259" key="5">
    <source>
        <dbReference type="PROSITE" id="PS50885"/>
    </source>
</evidence>
<dbReference type="Gene3D" id="3.30.70.270">
    <property type="match status" value="1"/>
</dbReference>
<dbReference type="PANTHER" id="PTHR45138:SF9">
    <property type="entry name" value="DIGUANYLATE CYCLASE DGCM-RELATED"/>
    <property type="match status" value="1"/>
</dbReference>
<dbReference type="Gene3D" id="6.10.340.10">
    <property type="match status" value="1"/>
</dbReference>
<dbReference type="PANTHER" id="PTHR45138">
    <property type="entry name" value="REGULATORY COMPONENTS OF SENSORY TRANSDUCTION SYSTEM"/>
    <property type="match status" value="1"/>
</dbReference>
<dbReference type="SMART" id="SM00304">
    <property type="entry name" value="HAMP"/>
    <property type="match status" value="1"/>
</dbReference>
<feature type="domain" description="HAMP" evidence="5">
    <location>
        <begin position="187"/>
        <end position="243"/>
    </location>
</feature>
<dbReference type="GO" id="GO:0043709">
    <property type="term" value="P:cell adhesion involved in single-species biofilm formation"/>
    <property type="evidence" value="ECO:0007669"/>
    <property type="project" value="TreeGrafter"/>
</dbReference>
<dbReference type="PROSITE" id="PS50887">
    <property type="entry name" value="GGDEF"/>
    <property type="match status" value="1"/>
</dbReference>
<dbReference type="EC" id="2.7.7.65" evidence="1"/>
<evidence type="ECO:0000256" key="1">
    <source>
        <dbReference type="ARBA" id="ARBA00012528"/>
    </source>
</evidence>
<keyword evidence="8" id="KW-1185">Reference proteome</keyword>
<feature type="transmembrane region" description="Helical" evidence="4">
    <location>
        <begin position="163"/>
        <end position="185"/>
    </location>
</feature>
<evidence type="ECO:0000259" key="6">
    <source>
        <dbReference type="PROSITE" id="PS50887"/>
    </source>
</evidence>
<dbReference type="InterPro" id="IPR000160">
    <property type="entry name" value="GGDEF_dom"/>
</dbReference>
<dbReference type="GO" id="GO:0052621">
    <property type="term" value="F:diguanylate cyclase activity"/>
    <property type="evidence" value="ECO:0007669"/>
    <property type="project" value="UniProtKB-EC"/>
</dbReference>
<dbReference type="InterPro" id="IPR029787">
    <property type="entry name" value="Nucleotide_cyclase"/>
</dbReference>
<dbReference type="CDD" id="cd01949">
    <property type="entry name" value="GGDEF"/>
    <property type="match status" value="1"/>
</dbReference>
<dbReference type="FunFam" id="3.30.70.270:FF:000001">
    <property type="entry name" value="Diguanylate cyclase domain protein"/>
    <property type="match status" value="1"/>
</dbReference>
<keyword evidence="4" id="KW-0472">Membrane</keyword>
<reference evidence="7 8" key="1">
    <citation type="submission" date="2018-03" db="EMBL/GenBank/DDBJ databases">
        <title>Genome sequencing of Simplicispira sp.</title>
        <authorList>
            <person name="Kim S.-J."/>
            <person name="Heo J."/>
            <person name="Kwon S.-W."/>
        </authorList>
    </citation>
    <scope>NUCLEOTIDE SEQUENCE [LARGE SCALE GENOMIC DNA]</scope>
    <source>
        <strain evidence="7 8">SC1-8</strain>
    </source>
</reference>
<dbReference type="GO" id="GO:0005886">
    <property type="term" value="C:plasma membrane"/>
    <property type="evidence" value="ECO:0007669"/>
    <property type="project" value="TreeGrafter"/>
</dbReference>
<dbReference type="PROSITE" id="PS50885">
    <property type="entry name" value="HAMP"/>
    <property type="match status" value="1"/>
</dbReference>
<evidence type="ECO:0000313" key="8">
    <source>
        <dbReference type="Proteomes" id="UP000239326"/>
    </source>
</evidence>
<dbReference type="NCBIfam" id="TIGR00254">
    <property type="entry name" value="GGDEF"/>
    <property type="match status" value="1"/>
</dbReference>
<keyword evidence="4" id="KW-0812">Transmembrane</keyword>
<keyword evidence="3" id="KW-0175">Coiled coil</keyword>
<evidence type="ECO:0000256" key="2">
    <source>
        <dbReference type="ARBA" id="ARBA00034247"/>
    </source>
</evidence>
<dbReference type="SMART" id="SM00267">
    <property type="entry name" value="GGDEF"/>
    <property type="match status" value="1"/>
</dbReference>
<evidence type="ECO:0000256" key="3">
    <source>
        <dbReference type="SAM" id="Coils"/>
    </source>
</evidence>
<name>A0A2S0MYR5_9BURK</name>
<keyword evidence="4" id="KW-1133">Transmembrane helix</keyword>
<dbReference type="Proteomes" id="UP000239326">
    <property type="component" value="Chromosome"/>
</dbReference>
<proteinExistence type="predicted"/>
<dbReference type="InterPro" id="IPR043128">
    <property type="entry name" value="Rev_trsase/Diguanyl_cyclase"/>
</dbReference>
<dbReference type="Pfam" id="PF00990">
    <property type="entry name" value="GGDEF"/>
    <property type="match status" value="1"/>
</dbReference>
<dbReference type="InterPro" id="IPR003660">
    <property type="entry name" value="HAMP_dom"/>
</dbReference>
<dbReference type="GO" id="GO:1902201">
    <property type="term" value="P:negative regulation of bacterial-type flagellum-dependent cell motility"/>
    <property type="evidence" value="ECO:0007669"/>
    <property type="project" value="TreeGrafter"/>
</dbReference>
<organism evidence="7 8">
    <name type="scientific">Simplicispira suum</name>
    <dbReference type="NCBI Taxonomy" id="2109915"/>
    <lineage>
        <taxon>Bacteria</taxon>
        <taxon>Pseudomonadati</taxon>
        <taxon>Pseudomonadota</taxon>
        <taxon>Betaproteobacteria</taxon>
        <taxon>Burkholderiales</taxon>
        <taxon>Comamonadaceae</taxon>
        <taxon>Simplicispira</taxon>
    </lineage>
</organism>
<protein>
    <recommendedName>
        <fullName evidence="1">diguanylate cyclase</fullName>
        <ecNumber evidence="1">2.7.7.65</ecNumber>
    </recommendedName>
</protein>
<dbReference type="EMBL" id="CP027669">
    <property type="protein sequence ID" value="AVO40841.1"/>
    <property type="molecule type" value="Genomic_DNA"/>
</dbReference>
<evidence type="ECO:0000256" key="4">
    <source>
        <dbReference type="SAM" id="Phobius"/>
    </source>
</evidence>
<feature type="transmembrane region" description="Helical" evidence="4">
    <location>
        <begin position="23"/>
        <end position="44"/>
    </location>
</feature>
<dbReference type="OrthoDB" id="9814866at2"/>
<dbReference type="InterPro" id="IPR050469">
    <property type="entry name" value="Diguanylate_Cyclase"/>
</dbReference>
<dbReference type="AlphaFoldDB" id="A0A2S0MYR5"/>
<comment type="catalytic activity">
    <reaction evidence="2">
        <text>2 GTP = 3',3'-c-di-GMP + 2 diphosphate</text>
        <dbReference type="Rhea" id="RHEA:24898"/>
        <dbReference type="ChEBI" id="CHEBI:33019"/>
        <dbReference type="ChEBI" id="CHEBI:37565"/>
        <dbReference type="ChEBI" id="CHEBI:58805"/>
        <dbReference type="EC" id="2.7.7.65"/>
    </reaction>
</comment>
<feature type="coiled-coil region" evidence="3">
    <location>
        <begin position="231"/>
        <end position="283"/>
    </location>
</feature>
<evidence type="ECO:0000313" key="7">
    <source>
        <dbReference type="EMBL" id="AVO40841.1"/>
    </source>
</evidence>
<dbReference type="KEGG" id="simp:C6571_05650"/>
<dbReference type="GO" id="GO:0007165">
    <property type="term" value="P:signal transduction"/>
    <property type="evidence" value="ECO:0007669"/>
    <property type="project" value="InterPro"/>
</dbReference>
<sequence length="459" mass="50682">MIPPPESAAPLALVRQRSLGWRLVWATLVFCALFIMVSVLALTWSAWNEGLTRMDAELAQIEQIYGDTLSKAIWELDREGLQTHVRSAKGIPSVGKIILTVTLANQPAEIFESARTGWTGPGWAPVRKLQLTYAPFPGAREEIGELVLFGDEKVLWQRLRSQLATIVVAQLLQSLMLAGLIMLMFNRMVTVHVRRIASHLEGVRPGNLGTHLSLERSSQSQDELTQLVSGVNQLQGSLASHLERQQRYEQELAQHRDRLAQLVQERTAELQAANERLQSLARTDPLTGLPNRRHFDEAKATEMRRARRHGHSLSLLICDIDSFKDYNDHYGHAMGDTCLRAVAQALRNQLGRAGDMVARIGGEEFGVLLPATSGPAALMLAERLREAVAACAIEHLHSTCAQVVTISIGLAVRESGATEEFGALFQRADQALYRAKAAGRNQVVGPENRDWPAKKGEAA</sequence>
<dbReference type="SUPFAM" id="SSF55073">
    <property type="entry name" value="Nucleotide cyclase"/>
    <property type="match status" value="1"/>
</dbReference>
<feature type="domain" description="GGDEF" evidence="6">
    <location>
        <begin position="311"/>
        <end position="448"/>
    </location>
</feature>
<accession>A0A2S0MYR5</accession>